<keyword evidence="3" id="KW-1185">Reference proteome</keyword>
<dbReference type="HOGENOM" id="CLU_063787_0_0_1"/>
<dbReference type="PANTHER" id="PTHR17630:SF44">
    <property type="entry name" value="PROTEIN AIM2"/>
    <property type="match status" value="1"/>
</dbReference>
<evidence type="ECO:0000313" key="2">
    <source>
        <dbReference type="EnsemblProtists" id="PYU1_T009335"/>
    </source>
</evidence>
<reference evidence="2" key="3">
    <citation type="submission" date="2015-02" db="UniProtKB">
        <authorList>
            <consortium name="EnsemblProtists"/>
        </authorList>
    </citation>
    <scope>IDENTIFICATION</scope>
    <source>
        <strain evidence="2">DAOM BR144</strain>
    </source>
</reference>
<dbReference type="eggNOG" id="KOG3043">
    <property type="taxonomic scope" value="Eukaryota"/>
</dbReference>
<dbReference type="SUPFAM" id="SSF53474">
    <property type="entry name" value="alpha/beta-Hydrolases"/>
    <property type="match status" value="1"/>
</dbReference>
<dbReference type="GO" id="GO:0016787">
    <property type="term" value="F:hydrolase activity"/>
    <property type="evidence" value="ECO:0007669"/>
    <property type="project" value="InterPro"/>
</dbReference>
<name>K3WWI7_GLOUD</name>
<dbReference type="VEuPathDB" id="FungiDB:PYU1_G009317"/>
<dbReference type="InParanoid" id="K3WWI7"/>
<feature type="domain" description="Dienelactone hydrolase" evidence="1">
    <location>
        <begin position="31"/>
        <end position="252"/>
    </location>
</feature>
<dbReference type="OMA" id="WVCRGNI"/>
<dbReference type="EnsemblProtists" id="PYU1_T009335">
    <property type="protein sequence ID" value="PYU1_T009335"/>
    <property type="gene ID" value="PYU1_G009317"/>
</dbReference>
<evidence type="ECO:0000313" key="3">
    <source>
        <dbReference type="Proteomes" id="UP000019132"/>
    </source>
</evidence>
<dbReference type="Pfam" id="PF01738">
    <property type="entry name" value="DLH"/>
    <property type="match status" value="1"/>
</dbReference>
<dbReference type="InterPro" id="IPR029058">
    <property type="entry name" value="AB_hydrolase_fold"/>
</dbReference>
<dbReference type="EMBL" id="GL376622">
    <property type="status" value="NOT_ANNOTATED_CDS"/>
    <property type="molecule type" value="Genomic_DNA"/>
</dbReference>
<reference evidence="3" key="2">
    <citation type="submission" date="2010-04" db="EMBL/GenBank/DDBJ databases">
        <authorList>
            <person name="Buell R."/>
            <person name="Hamilton J."/>
            <person name="Hostetler J."/>
        </authorList>
    </citation>
    <scope>NUCLEOTIDE SEQUENCE [LARGE SCALE GENOMIC DNA]</scope>
    <source>
        <strain evidence="3">DAOM:BR144</strain>
    </source>
</reference>
<dbReference type="Gene3D" id="3.40.50.1820">
    <property type="entry name" value="alpha/beta hydrolase"/>
    <property type="match status" value="1"/>
</dbReference>
<evidence type="ECO:0000259" key="1">
    <source>
        <dbReference type="Pfam" id="PF01738"/>
    </source>
</evidence>
<dbReference type="PANTHER" id="PTHR17630">
    <property type="entry name" value="DIENELACTONE HYDROLASE"/>
    <property type="match status" value="1"/>
</dbReference>
<reference evidence="3" key="1">
    <citation type="journal article" date="2010" name="Genome Biol.">
        <title>Genome sequence of the necrotrophic plant pathogen Pythium ultimum reveals original pathogenicity mechanisms and effector repertoire.</title>
        <authorList>
            <person name="Levesque C.A."/>
            <person name="Brouwer H."/>
            <person name="Cano L."/>
            <person name="Hamilton J.P."/>
            <person name="Holt C."/>
            <person name="Huitema E."/>
            <person name="Raffaele S."/>
            <person name="Robideau G.P."/>
            <person name="Thines M."/>
            <person name="Win J."/>
            <person name="Zerillo M.M."/>
            <person name="Beakes G.W."/>
            <person name="Boore J.L."/>
            <person name="Busam D."/>
            <person name="Dumas B."/>
            <person name="Ferriera S."/>
            <person name="Fuerstenberg S.I."/>
            <person name="Gachon C.M."/>
            <person name="Gaulin E."/>
            <person name="Govers F."/>
            <person name="Grenville-Briggs L."/>
            <person name="Horner N."/>
            <person name="Hostetler J."/>
            <person name="Jiang R.H."/>
            <person name="Johnson J."/>
            <person name="Krajaejun T."/>
            <person name="Lin H."/>
            <person name="Meijer H.J."/>
            <person name="Moore B."/>
            <person name="Morris P."/>
            <person name="Phuntmart V."/>
            <person name="Puiu D."/>
            <person name="Shetty J."/>
            <person name="Stajich J.E."/>
            <person name="Tripathy S."/>
            <person name="Wawra S."/>
            <person name="van West P."/>
            <person name="Whitty B.R."/>
            <person name="Coutinho P.M."/>
            <person name="Henrissat B."/>
            <person name="Martin F."/>
            <person name="Thomas P.D."/>
            <person name="Tyler B.M."/>
            <person name="De Vries R.P."/>
            <person name="Kamoun S."/>
            <person name="Yandell M."/>
            <person name="Tisserat N."/>
            <person name="Buell C.R."/>
        </authorList>
    </citation>
    <scope>NUCLEOTIDE SEQUENCE</scope>
    <source>
        <strain evidence="3">DAOM:BR144</strain>
    </source>
</reference>
<organism evidence="2 3">
    <name type="scientific">Globisporangium ultimum (strain ATCC 200006 / CBS 805.95 / DAOM BR144)</name>
    <name type="common">Pythium ultimum</name>
    <dbReference type="NCBI Taxonomy" id="431595"/>
    <lineage>
        <taxon>Eukaryota</taxon>
        <taxon>Sar</taxon>
        <taxon>Stramenopiles</taxon>
        <taxon>Oomycota</taxon>
        <taxon>Peronosporomycetes</taxon>
        <taxon>Pythiales</taxon>
        <taxon>Pythiaceae</taxon>
        <taxon>Globisporangium</taxon>
    </lineage>
</organism>
<dbReference type="STRING" id="431595.K3WWI7"/>
<dbReference type="AlphaFoldDB" id="K3WWI7"/>
<protein>
    <recommendedName>
        <fullName evidence="1">Dienelactone hydrolase domain-containing protein</fullName>
    </recommendedName>
</protein>
<dbReference type="Proteomes" id="UP000019132">
    <property type="component" value="Unassembled WGS sequence"/>
</dbReference>
<proteinExistence type="predicted"/>
<dbReference type="InterPro" id="IPR002925">
    <property type="entry name" value="Dienelactn_hydro"/>
</dbReference>
<sequence>MSCCPVTALPAVQGAAAIVGATKQFKSTLLFVAQPATPTKVGILALPDIFGLDSGRTKTDAEALAQLGYAVAVVDLTSGDYMELEKMSEFGSWLAKNTFEDVLSVHLQEAIEFLQSEFKVESIVSYGYCWGGYVGARQSALRNSIIKGNVSFHPSWGVENMINGEGAVEKLTERITVPQLLLAAGDDPAFVRENGSVIKILWDKPETSAHSQVIDFPDMNHGWVNRGDVEKPEVKAGVAKAWHTALKFIQTVAPQ</sequence>
<accession>K3WWI7</accession>